<evidence type="ECO:0000313" key="3">
    <source>
        <dbReference type="Proteomes" id="UP000215914"/>
    </source>
</evidence>
<name>A0A251S9I6_HELAN</name>
<dbReference type="AlphaFoldDB" id="A0A251S9I6"/>
<keyword evidence="3" id="KW-1185">Reference proteome</keyword>
<sequence>MRNRHTTVVLRHSIIPSHQTVTLTRFRLIIWSSSLLSPVSSIWFLIFEVDLINWVLFCLLIR</sequence>
<accession>A0A251S9I6</accession>
<protein>
    <submittedName>
        <fullName evidence="2">Uncharacterized protein</fullName>
    </submittedName>
</protein>
<evidence type="ECO:0000313" key="1">
    <source>
        <dbReference type="EMBL" id="KAF5782822.1"/>
    </source>
</evidence>
<proteinExistence type="predicted"/>
<reference evidence="2" key="2">
    <citation type="submission" date="2017-02" db="EMBL/GenBank/DDBJ databases">
        <title>Sunflower complete genome.</title>
        <authorList>
            <person name="Langlade N."/>
            <person name="Munos S."/>
        </authorList>
    </citation>
    <scope>NUCLEOTIDE SEQUENCE [LARGE SCALE GENOMIC DNA]</scope>
    <source>
        <tissue evidence="2">Leaves</tissue>
    </source>
</reference>
<gene>
    <name evidence="2" type="ORF">HannXRQ_Chr15g0481771</name>
    <name evidence="1" type="ORF">HanXRQr2_Chr11g0500591</name>
</gene>
<organism evidence="2 3">
    <name type="scientific">Helianthus annuus</name>
    <name type="common">Common sunflower</name>
    <dbReference type="NCBI Taxonomy" id="4232"/>
    <lineage>
        <taxon>Eukaryota</taxon>
        <taxon>Viridiplantae</taxon>
        <taxon>Streptophyta</taxon>
        <taxon>Embryophyta</taxon>
        <taxon>Tracheophyta</taxon>
        <taxon>Spermatophyta</taxon>
        <taxon>Magnoliopsida</taxon>
        <taxon>eudicotyledons</taxon>
        <taxon>Gunneridae</taxon>
        <taxon>Pentapetalae</taxon>
        <taxon>asterids</taxon>
        <taxon>campanulids</taxon>
        <taxon>Asterales</taxon>
        <taxon>Asteraceae</taxon>
        <taxon>Asteroideae</taxon>
        <taxon>Heliantheae alliance</taxon>
        <taxon>Heliantheae</taxon>
        <taxon>Helianthus</taxon>
    </lineage>
</organism>
<reference evidence="1 3" key="1">
    <citation type="journal article" date="2017" name="Nature">
        <title>The sunflower genome provides insights into oil metabolism, flowering and Asterid evolution.</title>
        <authorList>
            <person name="Badouin H."/>
            <person name="Gouzy J."/>
            <person name="Grassa C.J."/>
            <person name="Murat F."/>
            <person name="Staton S.E."/>
            <person name="Cottret L."/>
            <person name="Lelandais-Briere C."/>
            <person name="Owens G.L."/>
            <person name="Carrere S."/>
            <person name="Mayjonade B."/>
            <person name="Legrand L."/>
            <person name="Gill N."/>
            <person name="Kane N.C."/>
            <person name="Bowers J.E."/>
            <person name="Hubner S."/>
            <person name="Bellec A."/>
            <person name="Berard A."/>
            <person name="Berges H."/>
            <person name="Blanchet N."/>
            <person name="Boniface M.C."/>
            <person name="Brunel D."/>
            <person name="Catrice O."/>
            <person name="Chaidir N."/>
            <person name="Claudel C."/>
            <person name="Donnadieu C."/>
            <person name="Faraut T."/>
            <person name="Fievet G."/>
            <person name="Helmstetter N."/>
            <person name="King M."/>
            <person name="Knapp S.J."/>
            <person name="Lai Z."/>
            <person name="Le Paslier M.C."/>
            <person name="Lippi Y."/>
            <person name="Lorenzon L."/>
            <person name="Mandel J.R."/>
            <person name="Marage G."/>
            <person name="Marchand G."/>
            <person name="Marquand E."/>
            <person name="Bret-Mestries E."/>
            <person name="Morien E."/>
            <person name="Nambeesan S."/>
            <person name="Nguyen T."/>
            <person name="Pegot-Espagnet P."/>
            <person name="Pouilly N."/>
            <person name="Raftis F."/>
            <person name="Sallet E."/>
            <person name="Schiex T."/>
            <person name="Thomas J."/>
            <person name="Vandecasteele C."/>
            <person name="Vares D."/>
            <person name="Vear F."/>
            <person name="Vautrin S."/>
            <person name="Crespi M."/>
            <person name="Mangin B."/>
            <person name="Burke J.M."/>
            <person name="Salse J."/>
            <person name="Munos S."/>
            <person name="Vincourt P."/>
            <person name="Rieseberg L.H."/>
            <person name="Langlade N.B."/>
        </authorList>
    </citation>
    <scope>NUCLEOTIDE SEQUENCE [LARGE SCALE GENOMIC DNA]</scope>
    <source>
        <strain evidence="3">cv. SF193</strain>
        <tissue evidence="1">Leaves</tissue>
    </source>
</reference>
<dbReference type="InParanoid" id="A0A251S9I6"/>
<dbReference type="Proteomes" id="UP000215914">
    <property type="component" value="Chromosome 15"/>
</dbReference>
<dbReference type="EMBL" id="CM007904">
    <property type="protein sequence ID" value="OTF95318.1"/>
    <property type="molecule type" value="Genomic_DNA"/>
</dbReference>
<dbReference type="EMBL" id="MNCJ02000326">
    <property type="protein sequence ID" value="KAF5782822.1"/>
    <property type="molecule type" value="Genomic_DNA"/>
</dbReference>
<dbReference type="Gramene" id="mRNA:HanXRQr2_Chr11g0500591">
    <property type="protein sequence ID" value="mRNA:HanXRQr2_Chr11g0500591"/>
    <property type="gene ID" value="HanXRQr2_Chr11g0500591"/>
</dbReference>
<reference evidence="1" key="3">
    <citation type="submission" date="2020-06" db="EMBL/GenBank/DDBJ databases">
        <title>Helianthus annuus Genome sequencing and assembly Release 2.</title>
        <authorList>
            <person name="Gouzy J."/>
            <person name="Langlade N."/>
            <person name="Munos S."/>
        </authorList>
    </citation>
    <scope>NUCLEOTIDE SEQUENCE</scope>
    <source>
        <tissue evidence="1">Leaves</tissue>
    </source>
</reference>
<evidence type="ECO:0000313" key="2">
    <source>
        <dbReference type="EMBL" id="OTF95318.1"/>
    </source>
</evidence>